<feature type="compositionally biased region" description="Low complexity" evidence="1">
    <location>
        <begin position="299"/>
        <end position="308"/>
    </location>
</feature>
<feature type="compositionally biased region" description="Polar residues" evidence="1">
    <location>
        <begin position="442"/>
        <end position="452"/>
    </location>
</feature>
<comment type="caution">
    <text evidence="2">The sequence shown here is derived from an EMBL/GenBank/DDBJ whole genome shotgun (WGS) entry which is preliminary data.</text>
</comment>
<dbReference type="Gene3D" id="1.20.1260.20">
    <property type="entry name" value="PPE superfamily"/>
    <property type="match status" value="1"/>
</dbReference>
<evidence type="ECO:0000313" key="3">
    <source>
        <dbReference type="Proteomes" id="UP000621500"/>
    </source>
</evidence>
<dbReference type="Proteomes" id="UP000621500">
    <property type="component" value="Unassembled WGS sequence"/>
</dbReference>
<dbReference type="RefSeq" id="WP_203861666.1">
    <property type="nucleotide sequence ID" value="NZ_BAAAZQ010000022.1"/>
</dbReference>
<evidence type="ECO:0000256" key="1">
    <source>
        <dbReference type="SAM" id="MobiDB-lite"/>
    </source>
</evidence>
<feature type="region of interest" description="Disordered" evidence="1">
    <location>
        <begin position="371"/>
        <end position="452"/>
    </location>
</feature>
<evidence type="ECO:0008006" key="4">
    <source>
        <dbReference type="Google" id="ProtNLM"/>
    </source>
</evidence>
<feature type="compositionally biased region" description="Polar residues" evidence="1">
    <location>
        <begin position="234"/>
        <end position="258"/>
    </location>
</feature>
<evidence type="ECO:0000313" key="2">
    <source>
        <dbReference type="EMBL" id="GIH00344.1"/>
    </source>
</evidence>
<gene>
    <name evidence="2" type="ORF">Pma05_69160</name>
</gene>
<proteinExistence type="predicted"/>
<feature type="compositionally biased region" description="Pro residues" evidence="1">
    <location>
        <begin position="376"/>
        <end position="386"/>
    </location>
</feature>
<dbReference type="SUPFAM" id="SSF140453">
    <property type="entry name" value="EsxAB dimer-like"/>
    <property type="match status" value="1"/>
</dbReference>
<dbReference type="InterPro" id="IPR036689">
    <property type="entry name" value="ESAT-6-like_sf"/>
</dbReference>
<accession>A0ABQ4F0B4</accession>
<sequence>MATNWEQYTLDDIAGMFNSVDLGALGNIATHWKNYRKAIGEGAQTLDAETRGLAGHWKGKAASAFVDSAGQAVDRMEQWRKQAEVRAAGIEMVAMKVESAQNQLLQLVLERDQALARLREENAGKQLGQGYDLLGYQESQLREAFDRQARAVAADAAGEIARLTPWESPGPYVGLQDVVAAPTAPTSTNVDAPPGGPPAGPPGTTGPNTKQPDTNPPDTKQPNATRTDVPIVPPQNTTPQNSPFQAPEQQTAPPQSDVPQVGQPPTAGDQSGTDVPPPPTAPNMPGSPGVPVVPPLVPYVPGGRADGSSGTGSGGSGIGSGGVGGGPGGGAGAGRIGSGAPAVSTDLLGRLAGAEGAGTSLVGAVRPPVGAAGAPAVPPMIPPMVPPAGGHGGALSGRQARRTARGGGAPRVVGQEPVTTPQSISGRPADKKKAPPARQQESEQQSVVTYST</sequence>
<organism evidence="2 3">
    <name type="scientific">Plantactinospora mayteni</name>
    <dbReference type="NCBI Taxonomy" id="566021"/>
    <lineage>
        <taxon>Bacteria</taxon>
        <taxon>Bacillati</taxon>
        <taxon>Actinomycetota</taxon>
        <taxon>Actinomycetes</taxon>
        <taxon>Micromonosporales</taxon>
        <taxon>Micromonosporaceae</taxon>
        <taxon>Plantactinospora</taxon>
    </lineage>
</organism>
<feature type="compositionally biased region" description="Polar residues" evidence="1">
    <location>
        <begin position="208"/>
        <end position="226"/>
    </location>
</feature>
<keyword evidence="3" id="KW-1185">Reference proteome</keyword>
<reference evidence="2 3" key="1">
    <citation type="submission" date="2021-01" db="EMBL/GenBank/DDBJ databases">
        <title>Whole genome shotgun sequence of Plantactinospora mayteni NBRC 109088.</title>
        <authorList>
            <person name="Komaki H."/>
            <person name="Tamura T."/>
        </authorList>
    </citation>
    <scope>NUCLEOTIDE SEQUENCE [LARGE SCALE GENOMIC DNA]</scope>
    <source>
        <strain evidence="2 3">NBRC 109088</strain>
    </source>
</reference>
<feature type="region of interest" description="Disordered" evidence="1">
    <location>
        <begin position="184"/>
        <end position="343"/>
    </location>
</feature>
<dbReference type="EMBL" id="BONX01000052">
    <property type="protein sequence ID" value="GIH00344.1"/>
    <property type="molecule type" value="Genomic_DNA"/>
</dbReference>
<protein>
    <recommendedName>
        <fullName evidence="4">PPE family domain-containing protein</fullName>
    </recommendedName>
</protein>
<name>A0ABQ4F0B4_9ACTN</name>
<feature type="compositionally biased region" description="Gly residues" evidence="1">
    <location>
        <begin position="309"/>
        <end position="337"/>
    </location>
</feature>
<dbReference type="InterPro" id="IPR038332">
    <property type="entry name" value="PPE_sf"/>
</dbReference>